<evidence type="ECO:0000313" key="2">
    <source>
        <dbReference type="Proteomes" id="UP000031408"/>
    </source>
</evidence>
<name>A0A0C1KY35_9BACT</name>
<proteinExistence type="predicted"/>
<dbReference type="OrthoDB" id="1494631at2"/>
<keyword evidence="2" id="KW-1185">Reference proteome</keyword>
<dbReference type="EMBL" id="JSVC01000034">
    <property type="protein sequence ID" value="KIC92607.1"/>
    <property type="molecule type" value="Genomic_DNA"/>
</dbReference>
<accession>A0A0C1KY35</accession>
<gene>
    <name evidence="1" type="ORF">OI18_21715</name>
</gene>
<dbReference type="RefSeq" id="WP_039143998.1">
    <property type="nucleotide sequence ID" value="NZ_JSVC01000034.1"/>
</dbReference>
<sequence>MNNELNLALDILKETGSARVGDFRLELDGSDSLLVIGWSQYLTFSNLTKQICINELAEVKDGYNRMLTLSREFEEFTRSKSIEFKLYYDDGGRVSIEICSEKNGVIKCFLD</sequence>
<comment type="caution">
    <text evidence="1">The sequence shown here is derived from an EMBL/GenBank/DDBJ whole genome shotgun (WGS) entry which is preliminary data.</text>
</comment>
<dbReference type="Proteomes" id="UP000031408">
    <property type="component" value="Unassembled WGS sequence"/>
</dbReference>
<reference evidence="1 2" key="1">
    <citation type="submission" date="2014-11" db="EMBL/GenBank/DDBJ databases">
        <title>Genome sequence of Flavihumibacter solisilvae 3-3.</title>
        <authorList>
            <person name="Zhou G."/>
            <person name="Li M."/>
            <person name="Wang G."/>
        </authorList>
    </citation>
    <scope>NUCLEOTIDE SEQUENCE [LARGE SCALE GENOMIC DNA]</scope>
    <source>
        <strain evidence="1 2">3-3</strain>
    </source>
</reference>
<dbReference type="AlphaFoldDB" id="A0A0C1KY35"/>
<evidence type="ECO:0000313" key="1">
    <source>
        <dbReference type="EMBL" id="KIC92607.1"/>
    </source>
</evidence>
<organism evidence="1 2">
    <name type="scientific">Flavihumibacter solisilvae</name>
    <dbReference type="NCBI Taxonomy" id="1349421"/>
    <lineage>
        <taxon>Bacteria</taxon>
        <taxon>Pseudomonadati</taxon>
        <taxon>Bacteroidota</taxon>
        <taxon>Chitinophagia</taxon>
        <taxon>Chitinophagales</taxon>
        <taxon>Chitinophagaceae</taxon>
        <taxon>Flavihumibacter</taxon>
    </lineage>
</organism>
<protein>
    <submittedName>
        <fullName evidence="1">Uncharacterized protein</fullName>
    </submittedName>
</protein>